<comment type="caution">
    <text evidence="2">The sequence shown here is derived from an EMBL/GenBank/DDBJ whole genome shotgun (WGS) entry which is preliminary data.</text>
</comment>
<sequence>MKSISDIKQREVFVEWVREMLDDQTINGDDNFLDIGGNSLLAIELIARYEHEYGVKISMLNLLQSSID</sequence>
<organism evidence="2">
    <name type="scientific">marine sediment metagenome</name>
    <dbReference type="NCBI Taxonomy" id="412755"/>
    <lineage>
        <taxon>unclassified sequences</taxon>
        <taxon>metagenomes</taxon>
        <taxon>ecological metagenomes</taxon>
    </lineage>
</organism>
<accession>A0A0F9W0Z2</accession>
<proteinExistence type="predicted"/>
<dbReference type="InterPro" id="IPR036736">
    <property type="entry name" value="ACP-like_sf"/>
</dbReference>
<dbReference type="SUPFAM" id="SSF47336">
    <property type="entry name" value="ACP-like"/>
    <property type="match status" value="1"/>
</dbReference>
<reference evidence="2" key="1">
    <citation type="journal article" date="2015" name="Nature">
        <title>Complex archaea that bridge the gap between prokaryotes and eukaryotes.</title>
        <authorList>
            <person name="Spang A."/>
            <person name="Saw J.H."/>
            <person name="Jorgensen S.L."/>
            <person name="Zaremba-Niedzwiedzka K."/>
            <person name="Martijn J."/>
            <person name="Lind A.E."/>
            <person name="van Eijk R."/>
            <person name="Schleper C."/>
            <person name="Guy L."/>
            <person name="Ettema T.J."/>
        </authorList>
    </citation>
    <scope>NUCLEOTIDE SEQUENCE</scope>
</reference>
<dbReference type="EMBL" id="LAZR01000005">
    <property type="protein sequence ID" value="KKO09990.1"/>
    <property type="molecule type" value="Genomic_DNA"/>
</dbReference>
<feature type="domain" description="Carrier" evidence="1">
    <location>
        <begin position="3"/>
        <end position="68"/>
    </location>
</feature>
<name>A0A0F9W0Z2_9ZZZZ</name>
<gene>
    <name evidence="2" type="ORF">LCGC14_0025220</name>
</gene>
<dbReference type="PROSITE" id="PS50075">
    <property type="entry name" value="CARRIER"/>
    <property type="match status" value="1"/>
</dbReference>
<dbReference type="Gene3D" id="1.10.1200.10">
    <property type="entry name" value="ACP-like"/>
    <property type="match status" value="1"/>
</dbReference>
<dbReference type="AlphaFoldDB" id="A0A0F9W0Z2"/>
<protein>
    <recommendedName>
        <fullName evidence="1">Carrier domain-containing protein</fullName>
    </recommendedName>
</protein>
<dbReference type="Pfam" id="PF00550">
    <property type="entry name" value="PP-binding"/>
    <property type="match status" value="1"/>
</dbReference>
<dbReference type="InterPro" id="IPR009081">
    <property type="entry name" value="PP-bd_ACP"/>
</dbReference>
<evidence type="ECO:0000259" key="1">
    <source>
        <dbReference type="PROSITE" id="PS50075"/>
    </source>
</evidence>
<evidence type="ECO:0000313" key="2">
    <source>
        <dbReference type="EMBL" id="KKO09990.1"/>
    </source>
</evidence>